<gene>
    <name evidence="12" type="ORF">SISSUDRAFT_991966</name>
</gene>
<evidence type="ECO:0000256" key="4">
    <source>
        <dbReference type="ARBA" id="ARBA00022729"/>
    </source>
</evidence>
<evidence type="ECO:0000256" key="8">
    <source>
        <dbReference type="PIRSR" id="PIRSR000137-2"/>
    </source>
</evidence>
<evidence type="ECO:0000313" key="12">
    <source>
        <dbReference type="EMBL" id="KZT34358.1"/>
    </source>
</evidence>
<dbReference type="PIRSF" id="PIRSF000137">
    <property type="entry name" value="Alcohol_oxidase"/>
    <property type="match status" value="1"/>
</dbReference>
<feature type="chain" id="PRO_5007870104" evidence="9">
    <location>
        <begin position="22"/>
        <end position="598"/>
    </location>
</feature>
<evidence type="ECO:0000313" key="13">
    <source>
        <dbReference type="Proteomes" id="UP000076798"/>
    </source>
</evidence>
<feature type="active site" description="Proton donor" evidence="7">
    <location>
        <position position="531"/>
    </location>
</feature>
<protein>
    <submittedName>
        <fullName evidence="12">Alcohol oxidase</fullName>
    </submittedName>
</protein>
<keyword evidence="4 9" id="KW-0732">Signal</keyword>
<dbReference type="InterPro" id="IPR012132">
    <property type="entry name" value="GMC_OxRdtase"/>
</dbReference>
<evidence type="ECO:0000256" key="6">
    <source>
        <dbReference type="ARBA" id="ARBA00023002"/>
    </source>
</evidence>
<evidence type="ECO:0000256" key="3">
    <source>
        <dbReference type="ARBA" id="ARBA00022630"/>
    </source>
</evidence>
<dbReference type="Gene3D" id="3.50.50.60">
    <property type="entry name" value="FAD/NAD(P)-binding domain"/>
    <property type="match status" value="1"/>
</dbReference>
<evidence type="ECO:0000259" key="11">
    <source>
        <dbReference type="Pfam" id="PF05199"/>
    </source>
</evidence>
<dbReference type="PANTHER" id="PTHR11552:SF201">
    <property type="entry name" value="GLUCOSE-METHANOL-CHOLINE OXIDOREDUCTASE N-TERMINAL DOMAIN-CONTAINING PROTEIN"/>
    <property type="match status" value="1"/>
</dbReference>
<evidence type="ECO:0000256" key="2">
    <source>
        <dbReference type="ARBA" id="ARBA00010790"/>
    </source>
</evidence>
<organism evidence="12 13">
    <name type="scientific">Sistotremastrum suecicum HHB10207 ss-3</name>
    <dbReference type="NCBI Taxonomy" id="1314776"/>
    <lineage>
        <taxon>Eukaryota</taxon>
        <taxon>Fungi</taxon>
        <taxon>Dikarya</taxon>
        <taxon>Basidiomycota</taxon>
        <taxon>Agaricomycotina</taxon>
        <taxon>Agaricomycetes</taxon>
        <taxon>Sistotremastrales</taxon>
        <taxon>Sistotremastraceae</taxon>
        <taxon>Sistotremastrum</taxon>
    </lineage>
</organism>
<dbReference type="Pfam" id="PF05199">
    <property type="entry name" value="GMC_oxred_C"/>
    <property type="match status" value="1"/>
</dbReference>
<feature type="active site" description="Proton acceptor" evidence="7">
    <location>
        <position position="577"/>
    </location>
</feature>
<comment type="similarity">
    <text evidence="2">Belongs to the GMC oxidoreductase family.</text>
</comment>
<feature type="domain" description="Glucose-methanol-choline oxidoreductase C-terminal" evidence="11">
    <location>
        <begin position="451"/>
        <end position="586"/>
    </location>
</feature>
<dbReference type="OrthoDB" id="269227at2759"/>
<keyword evidence="13" id="KW-1185">Reference proteome</keyword>
<dbReference type="EMBL" id="KV428185">
    <property type="protein sequence ID" value="KZT34358.1"/>
    <property type="molecule type" value="Genomic_DNA"/>
</dbReference>
<keyword evidence="6" id="KW-0560">Oxidoreductase</keyword>
<comment type="cofactor">
    <cofactor evidence="1 8">
        <name>FAD</name>
        <dbReference type="ChEBI" id="CHEBI:57692"/>
    </cofactor>
</comment>
<dbReference type="InterPro" id="IPR036188">
    <property type="entry name" value="FAD/NAD-bd_sf"/>
</dbReference>
<dbReference type="SUPFAM" id="SSF51905">
    <property type="entry name" value="FAD/NAD(P)-binding domain"/>
    <property type="match status" value="1"/>
</dbReference>
<feature type="signal peptide" evidence="9">
    <location>
        <begin position="1"/>
        <end position="21"/>
    </location>
</feature>
<dbReference type="SUPFAM" id="SSF54373">
    <property type="entry name" value="FAD-linked reductases, C-terminal domain"/>
    <property type="match status" value="1"/>
</dbReference>
<dbReference type="Proteomes" id="UP000076798">
    <property type="component" value="Unassembled WGS sequence"/>
</dbReference>
<evidence type="ECO:0000259" key="10">
    <source>
        <dbReference type="Pfam" id="PF00732"/>
    </source>
</evidence>
<dbReference type="Gene3D" id="3.30.560.10">
    <property type="entry name" value="Glucose Oxidase, domain 3"/>
    <property type="match status" value="1"/>
</dbReference>
<dbReference type="GO" id="GO:0016614">
    <property type="term" value="F:oxidoreductase activity, acting on CH-OH group of donors"/>
    <property type="evidence" value="ECO:0007669"/>
    <property type="project" value="InterPro"/>
</dbReference>
<dbReference type="AlphaFoldDB" id="A0A165ZJJ6"/>
<dbReference type="InterPro" id="IPR000172">
    <property type="entry name" value="GMC_OxRdtase_N"/>
</dbReference>
<dbReference type="Pfam" id="PF00732">
    <property type="entry name" value="GMC_oxred_N"/>
    <property type="match status" value="1"/>
</dbReference>
<proteinExistence type="inferred from homology"/>
<accession>A0A165ZJJ6</accession>
<evidence type="ECO:0000256" key="9">
    <source>
        <dbReference type="SAM" id="SignalP"/>
    </source>
</evidence>
<keyword evidence="5 8" id="KW-0274">FAD</keyword>
<feature type="binding site" evidence="8">
    <location>
        <begin position="44"/>
        <end position="45"/>
    </location>
    <ligand>
        <name>FAD</name>
        <dbReference type="ChEBI" id="CHEBI:57692"/>
    </ligand>
</feature>
<evidence type="ECO:0000256" key="1">
    <source>
        <dbReference type="ARBA" id="ARBA00001974"/>
    </source>
</evidence>
<dbReference type="STRING" id="1314776.A0A165ZJJ6"/>
<sequence length="598" mass="64093">MILPKILGLLTAVTVARVCHAGLLTDTAVVANKKYDFVIIGGGTSGVIMATRITEISKHTVLLIEAGVAYEDIPVTLHAPALGVRSGSQQPWTWNYTVVPQIGMENRTFTYQMGHNLGGSSYVYGLYTRGTDQIFDKIAKISGDNGWSWKSLVPYFNKAEGFLKPPSGGEWGPNDYKLTDHGTQGPFNTQLPMYPNDLDPLVTKLVATEAEFSKWNNDLSSGKSLGIGTSQATITKAGTASNVASGYLTPAVLARKNLDIITGVRATKLTFKASKAGPVASGVQFTPSPDVNVTTVFANNEVILSAGAFNTPQLLQLSGIADKDFLKSLGIPVVLDSPNVGQNLRDHVAMPMQWEANATTTLDQLRDPTFLANQTSIWQQTGKGILTAAVANHLGFFRVHPNASIFDSQNPDPSIGSDCSHFEMLFRSFITPSPATGFFTSMGIAFTSVASVGNVLINTTDPFASPLIDPKFLTSEVDIRIGREAIKTARRAYSSPVFDGFVVKEYGPNPNAMTDPEIEEMIRHSGTTFFHALGTAQLAPFHADVKAGVVNPDLTVKGVKGLRIVDASVIPVLPDAHPLAAVLAFAERGADLVKAAWR</sequence>
<feature type="domain" description="Glucose-methanol-choline oxidoreductase N-terminal" evidence="10">
    <location>
        <begin position="35"/>
        <end position="348"/>
    </location>
</feature>
<evidence type="ECO:0000256" key="7">
    <source>
        <dbReference type="PIRSR" id="PIRSR000137-1"/>
    </source>
</evidence>
<dbReference type="InterPro" id="IPR007867">
    <property type="entry name" value="GMC_OxRtase_C"/>
</dbReference>
<reference evidence="12 13" key="1">
    <citation type="journal article" date="2016" name="Mol. Biol. Evol.">
        <title>Comparative Genomics of Early-Diverging Mushroom-Forming Fungi Provides Insights into the Origins of Lignocellulose Decay Capabilities.</title>
        <authorList>
            <person name="Nagy L.G."/>
            <person name="Riley R."/>
            <person name="Tritt A."/>
            <person name="Adam C."/>
            <person name="Daum C."/>
            <person name="Floudas D."/>
            <person name="Sun H."/>
            <person name="Yadav J.S."/>
            <person name="Pangilinan J."/>
            <person name="Larsson K.H."/>
            <person name="Matsuura K."/>
            <person name="Barry K."/>
            <person name="Labutti K."/>
            <person name="Kuo R."/>
            <person name="Ohm R.A."/>
            <person name="Bhattacharya S.S."/>
            <person name="Shirouzu T."/>
            <person name="Yoshinaga Y."/>
            <person name="Martin F.M."/>
            <person name="Grigoriev I.V."/>
            <person name="Hibbett D.S."/>
        </authorList>
    </citation>
    <scope>NUCLEOTIDE SEQUENCE [LARGE SCALE GENOMIC DNA]</scope>
    <source>
        <strain evidence="12 13">HHB10207 ss-3</strain>
    </source>
</reference>
<dbReference type="PANTHER" id="PTHR11552">
    <property type="entry name" value="GLUCOSE-METHANOL-CHOLINE GMC OXIDOREDUCTASE"/>
    <property type="match status" value="1"/>
</dbReference>
<dbReference type="GO" id="GO:0050660">
    <property type="term" value="F:flavin adenine dinucleotide binding"/>
    <property type="evidence" value="ECO:0007669"/>
    <property type="project" value="InterPro"/>
</dbReference>
<keyword evidence="3" id="KW-0285">Flavoprotein</keyword>
<name>A0A165ZJJ6_9AGAM</name>
<evidence type="ECO:0000256" key="5">
    <source>
        <dbReference type="ARBA" id="ARBA00022827"/>
    </source>
</evidence>